<dbReference type="Proteomes" id="UP000594263">
    <property type="component" value="Unplaced"/>
</dbReference>
<dbReference type="EnsemblPlants" id="Kaladp0972s0013.1.v1.1">
    <property type="protein sequence ID" value="Kaladp0972s0013.1.v1.1"/>
    <property type="gene ID" value="Kaladp0972s0013.v1.1"/>
</dbReference>
<dbReference type="PANTHER" id="PTHR47967:SF128">
    <property type="entry name" value="ASPARTIC PROTEINASE CDR1-LIKE"/>
    <property type="match status" value="1"/>
</dbReference>
<name>A0A7N0VK79_KALFE</name>
<dbReference type="GO" id="GO:0006508">
    <property type="term" value="P:proteolysis"/>
    <property type="evidence" value="ECO:0007669"/>
    <property type="project" value="UniProtKB-KW"/>
</dbReference>
<dbReference type="InterPro" id="IPR021109">
    <property type="entry name" value="Peptidase_aspartic_dom_sf"/>
</dbReference>
<evidence type="ECO:0000256" key="2">
    <source>
        <dbReference type="ARBA" id="ARBA00022670"/>
    </source>
</evidence>
<dbReference type="GO" id="GO:0008233">
    <property type="term" value="F:peptidase activity"/>
    <property type="evidence" value="ECO:0007669"/>
    <property type="project" value="UniProtKB-KW"/>
</dbReference>
<organism evidence="5 6">
    <name type="scientific">Kalanchoe fedtschenkoi</name>
    <name type="common">Lavender scallops</name>
    <name type="synonym">South American air plant</name>
    <dbReference type="NCBI Taxonomy" id="63787"/>
    <lineage>
        <taxon>Eukaryota</taxon>
        <taxon>Viridiplantae</taxon>
        <taxon>Streptophyta</taxon>
        <taxon>Embryophyta</taxon>
        <taxon>Tracheophyta</taxon>
        <taxon>Spermatophyta</taxon>
        <taxon>Magnoliopsida</taxon>
        <taxon>eudicotyledons</taxon>
        <taxon>Gunneridae</taxon>
        <taxon>Pentapetalae</taxon>
        <taxon>Saxifragales</taxon>
        <taxon>Crassulaceae</taxon>
        <taxon>Kalanchoe</taxon>
    </lineage>
</organism>
<evidence type="ECO:0000256" key="3">
    <source>
        <dbReference type="ARBA" id="ARBA00022801"/>
    </source>
</evidence>
<feature type="domain" description="Peptidase A1" evidence="4">
    <location>
        <begin position="86"/>
        <end position="341"/>
    </location>
</feature>
<dbReference type="Pfam" id="PF14541">
    <property type="entry name" value="TAXi_C"/>
    <property type="match status" value="1"/>
</dbReference>
<dbReference type="InterPro" id="IPR032861">
    <property type="entry name" value="TAXi_N"/>
</dbReference>
<dbReference type="SUPFAM" id="SSF50630">
    <property type="entry name" value="Acid proteases"/>
    <property type="match status" value="1"/>
</dbReference>
<sequence length="341" mass="37411">MATYVTDACFLDSLLMFAVLTAFSVTQNISGITANLYQRDVFYNPTLSQMEIIRQAVAWSVWRANMSNSITPNSPVAELAGHPNEYLMKICLGTPPVDIIAVADTGSDLTWTQCQLCTRFIFSCGIDNGGPSDGVGSWVIGLGAGPRSIVTQLGQLSRRKFSYCLIPLSLQGQTSHIHFGDDAAVHRPRTVKISLARGQHRAFTTARIPFIGYYGTVEEGNIVIDSGSTIMSLPRHFYAQIKLTVTMRPWDGVLELCYRRDHQSLQLPSIVANFRGGDVPLKRYNAFVTAGPVTCLAIVAIEKVTVYGNVAQQDFLIGFDKMFERCRSSPSTAPIPRGCVT</sequence>
<dbReference type="InterPro" id="IPR051708">
    <property type="entry name" value="Plant_Aspart_Prot_A1"/>
</dbReference>
<dbReference type="Gramene" id="Kaladp0972s0013.1.v1.1">
    <property type="protein sequence ID" value="Kaladp0972s0013.1.v1.1"/>
    <property type="gene ID" value="Kaladp0972s0013.v1.1"/>
</dbReference>
<dbReference type="GO" id="GO:0005576">
    <property type="term" value="C:extracellular region"/>
    <property type="evidence" value="ECO:0007669"/>
    <property type="project" value="TreeGrafter"/>
</dbReference>
<evidence type="ECO:0000313" key="6">
    <source>
        <dbReference type="Proteomes" id="UP000594263"/>
    </source>
</evidence>
<dbReference type="Gene3D" id="2.40.70.10">
    <property type="entry name" value="Acid Proteases"/>
    <property type="match status" value="3"/>
</dbReference>
<dbReference type="PANTHER" id="PTHR47967">
    <property type="entry name" value="OS07G0603500 PROTEIN-RELATED"/>
    <property type="match status" value="1"/>
</dbReference>
<dbReference type="InterPro" id="IPR032799">
    <property type="entry name" value="TAXi_C"/>
</dbReference>
<evidence type="ECO:0000256" key="1">
    <source>
        <dbReference type="ARBA" id="ARBA00007447"/>
    </source>
</evidence>
<comment type="similarity">
    <text evidence="1">Belongs to the peptidase A1 family.</text>
</comment>
<evidence type="ECO:0000259" key="4">
    <source>
        <dbReference type="PROSITE" id="PS51767"/>
    </source>
</evidence>
<dbReference type="PROSITE" id="PS51767">
    <property type="entry name" value="PEPTIDASE_A1"/>
    <property type="match status" value="1"/>
</dbReference>
<keyword evidence="6" id="KW-1185">Reference proteome</keyword>
<protein>
    <recommendedName>
        <fullName evidence="4">Peptidase A1 domain-containing protein</fullName>
    </recommendedName>
</protein>
<keyword evidence="3" id="KW-0378">Hydrolase</keyword>
<dbReference type="Pfam" id="PF14543">
    <property type="entry name" value="TAXi_N"/>
    <property type="match status" value="1"/>
</dbReference>
<reference evidence="5" key="1">
    <citation type="submission" date="2021-01" db="UniProtKB">
        <authorList>
            <consortium name="EnsemblPlants"/>
        </authorList>
    </citation>
    <scope>IDENTIFICATION</scope>
</reference>
<keyword evidence="2" id="KW-0645">Protease</keyword>
<dbReference type="AlphaFoldDB" id="A0A7N0VK79"/>
<evidence type="ECO:0000313" key="5">
    <source>
        <dbReference type="EnsemblPlants" id="Kaladp0972s0013.1.v1.1"/>
    </source>
</evidence>
<dbReference type="InterPro" id="IPR033121">
    <property type="entry name" value="PEPTIDASE_A1"/>
</dbReference>
<proteinExistence type="inferred from homology"/>
<accession>A0A7N0VK79</accession>